<evidence type="ECO:0000256" key="3">
    <source>
        <dbReference type="ARBA" id="ARBA00006678"/>
    </source>
</evidence>
<evidence type="ECO:0000256" key="7">
    <source>
        <dbReference type="ARBA" id="ARBA00022884"/>
    </source>
</evidence>
<evidence type="ECO:0000313" key="12">
    <source>
        <dbReference type="Proteomes" id="UP000324832"/>
    </source>
</evidence>
<dbReference type="Gene3D" id="3.30.230.70">
    <property type="entry name" value="GHMP Kinase, N-terminal domain"/>
    <property type="match status" value="1"/>
</dbReference>
<comment type="subcellular location">
    <subcellularLocation>
        <location evidence="1">Cytoplasm</location>
    </subcellularLocation>
    <subcellularLocation>
        <location evidence="2">Nucleus</location>
        <location evidence="2">Nucleolus</location>
    </subcellularLocation>
</comment>
<dbReference type="FunFam" id="3.30.230.70:FF:000017">
    <property type="entry name" value="Exosome complex component Rrp42"/>
    <property type="match status" value="1"/>
</dbReference>
<dbReference type="CDD" id="cd11369">
    <property type="entry name" value="RNase_PH_RRP43"/>
    <property type="match status" value="1"/>
</dbReference>
<dbReference type="SUPFAM" id="SSF55666">
    <property type="entry name" value="Ribonuclease PH domain 2-like"/>
    <property type="match status" value="1"/>
</dbReference>
<evidence type="ECO:0000256" key="8">
    <source>
        <dbReference type="ARBA" id="ARBA00023242"/>
    </source>
</evidence>
<dbReference type="InterPro" id="IPR027408">
    <property type="entry name" value="PNPase/RNase_PH_dom_sf"/>
</dbReference>
<name>A0A5E4RA27_9NEOP</name>
<keyword evidence="5" id="KW-0698">rRNA processing</keyword>
<dbReference type="GO" id="GO:0016075">
    <property type="term" value="P:rRNA catabolic process"/>
    <property type="evidence" value="ECO:0007669"/>
    <property type="project" value="TreeGrafter"/>
</dbReference>
<keyword evidence="6" id="KW-0271">Exosome</keyword>
<dbReference type="InterPro" id="IPR001247">
    <property type="entry name" value="ExoRNase_PH_dom1"/>
</dbReference>
<reference evidence="11 12" key="1">
    <citation type="submission" date="2017-07" db="EMBL/GenBank/DDBJ databases">
        <authorList>
            <person name="Talla V."/>
            <person name="Backstrom N."/>
        </authorList>
    </citation>
    <scope>NUCLEOTIDE SEQUENCE [LARGE SCALE GENOMIC DNA]</scope>
</reference>
<evidence type="ECO:0000256" key="2">
    <source>
        <dbReference type="ARBA" id="ARBA00004604"/>
    </source>
</evidence>
<keyword evidence="7" id="KW-0694">RNA-binding</keyword>
<dbReference type="GO" id="GO:0035925">
    <property type="term" value="F:mRNA 3'-UTR AU-rich region binding"/>
    <property type="evidence" value="ECO:0007669"/>
    <property type="project" value="TreeGrafter"/>
</dbReference>
<keyword evidence="4" id="KW-0963">Cytoplasm</keyword>
<dbReference type="GO" id="GO:0071038">
    <property type="term" value="P:TRAMP-dependent tRNA surveillance pathway"/>
    <property type="evidence" value="ECO:0007669"/>
    <property type="project" value="TreeGrafter"/>
</dbReference>
<dbReference type="InterPro" id="IPR033196">
    <property type="entry name" value="Rrp43"/>
</dbReference>
<proteinExistence type="inferred from homology"/>
<keyword evidence="12" id="KW-1185">Reference proteome</keyword>
<dbReference type="GO" id="GO:0071035">
    <property type="term" value="P:nuclear polyadenylation-dependent rRNA catabolic process"/>
    <property type="evidence" value="ECO:0007669"/>
    <property type="project" value="TreeGrafter"/>
</dbReference>
<evidence type="ECO:0000256" key="5">
    <source>
        <dbReference type="ARBA" id="ARBA00022552"/>
    </source>
</evidence>
<dbReference type="EMBL" id="FZQP02007069">
    <property type="protein sequence ID" value="VVD06064.1"/>
    <property type="molecule type" value="Genomic_DNA"/>
</dbReference>
<dbReference type="Proteomes" id="UP000324832">
    <property type="component" value="Unassembled WGS sequence"/>
</dbReference>
<dbReference type="SUPFAM" id="SSF54211">
    <property type="entry name" value="Ribosomal protein S5 domain 2-like"/>
    <property type="match status" value="1"/>
</dbReference>
<dbReference type="GO" id="GO:0034476">
    <property type="term" value="P:U5 snRNA 3'-end processing"/>
    <property type="evidence" value="ECO:0007669"/>
    <property type="project" value="TreeGrafter"/>
</dbReference>
<keyword evidence="8" id="KW-0539">Nucleus</keyword>
<dbReference type="PANTHER" id="PTHR11097">
    <property type="entry name" value="EXOSOME COMPLEX EXONUCLEASE RIBOSOMAL RNA PROCESSING PROTEIN"/>
    <property type="match status" value="1"/>
</dbReference>
<evidence type="ECO:0000256" key="1">
    <source>
        <dbReference type="ARBA" id="ARBA00004496"/>
    </source>
</evidence>
<dbReference type="GO" id="GO:0034475">
    <property type="term" value="P:U4 snRNA 3'-end processing"/>
    <property type="evidence" value="ECO:0007669"/>
    <property type="project" value="TreeGrafter"/>
</dbReference>
<sequence>MTDAYKIIHPNKYFEDYISCGERPDERGFSDHRSLLLSVHSIKTAEASAVLKCGNTAAVCGISLELATPKAEEPDNGFLVINVEMTPLCSSKFRPGPPSDQAQVISTAVNDVITNSKCIDLKDLCIVSDKLAWVVYCDVACIDNDGSVIDACIVTLMASLKTLTLPTVSYDVETEEIKVDPTVRIPLKMSGLPVATSFAIYQTPQRNILLSDPTSYEEDMCGGIGTNLIVCWNEGLLCGVQKFGGSNISTEDHKELFRVSKMRSEVIREAIITCITGDTEELSESPK</sequence>
<dbReference type="Pfam" id="PF01138">
    <property type="entry name" value="RNase_PH"/>
    <property type="match status" value="1"/>
</dbReference>
<dbReference type="InterPro" id="IPR036345">
    <property type="entry name" value="ExoRNase_PH_dom2_sf"/>
</dbReference>
<evidence type="ECO:0000313" key="11">
    <source>
        <dbReference type="EMBL" id="VVD06064.1"/>
    </source>
</evidence>
<dbReference type="InterPro" id="IPR050590">
    <property type="entry name" value="Exosome_comp_Rrp42_subfam"/>
</dbReference>
<evidence type="ECO:0000256" key="9">
    <source>
        <dbReference type="ARBA" id="ARBA00030617"/>
    </source>
</evidence>
<organism evidence="11 12">
    <name type="scientific">Leptidea sinapis</name>
    <dbReference type="NCBI Taxonomy" id="189913"/>
    <lineage>
        <taxon>Eukaryota</taxon>
        <taxon>Metazoa</taxon>
        <taxon>Ecdysozoa</taxon>
        <taxon>Arthropoda</taxon>
        <taxon>Hexapoda</taxon>
        <taxon>Insecta</taxon>
        <taxon>Pterygota</taxon>
        <taxon>Neoptera</taxon>
        <taxon>Endopterygota</taxon>
        <taxon>Lepidoptera</taxon>
        <taxon>Glossata</taxon>
        <taxon>Ditrysia</taxon>
        <taxon>Papilionoidea</taxon>
        <taxon>Pieridae</taxon>
        <taxon>Dismorphiinae</taxon>
        <taxon>Leptidea</taxon>
    </lineage>
</organism>
<dbReference type="InterPro" id="IPR020568">
    <property type="entry name" value="Ribosomal_Su5_D2-typ_SF"/>
</dbReference>
<accession>A0A5E4RA27</accession>
<comment type="similarity">
    <text evidence="3">Belongs to the RNase PH family.</text>
</comment>
<dbReference type="GO" id="GO:0034473">
    <property type="term" value="P:U1 snRNA 3'-end processing"/>
    <property type="evidence" value="ECO:0007669"/>
    <property type="project" value="TreeGrafter"/>
</dbReference>
<protein>
    <recommendedName>
        <fullName evidence="9">Ribosomal RNA-processing protein 43</fullName>
    </recommendedName>
</protein>
<feature type="domain" description="Exoribonuclease phosphorolytic" evidence="10">
    <location>
        <begin position="33"/>
        <end position="166"/>
    </location>
</feature>
<dbReference type="GO" id="GO:0000467">
    <property type="term" value="P:exonucleolytic trimming to generate mature 3'-end of 5.8S rRNA from tricistronic rRNA transcript (SSU-rRNA, 5.8S rRNA, LSU-rRNA)"/>
    <property type="evidence" value="ECO:0007669"/>
    <property type="project" value="TreeGrafter"/>
</dbReference>
<dbReference type="GO" id="GO:0000177">
    <property type="term" value="C:cytoplasmic exosome (RNase complex)"/>
    <property type="evidence" value="ECO:0007669"/>
    <property type="project" value="TreeGrafter"/>
</dbReference>
<evidence type="ECO:0000256" key="4">
    <source>
        <dbReference type="ARBA" id="ARBA00022490"/>
    </source>
</evidence>
<dbReference type="GO" id="GO:0000176">
    <property type="term" value="C:nuclear exosome (RNase complex)"/>
    <property type="evidence" value="ECO:0007669"/>
    <property type="project" value="TreeGrafter"/>
</dbReference>
<dbReference type="PANTHER" id="PTHR11097:SF9">
    <property type="entry name" value="EXOSOME COMPLEX COMPONENT RRP43"/>
    <property type="match status" value="1"/>
</dbReference>
<dbReference type="GO" id="GO:0005730">
    <property type="term" value="C:nucleolus"/>
    <property type="evidence" value="ECO:0007669"/>
    <property type="project" value="UniProtKB-SubCell"/>
</dbReference>
<gene>
    <name evidence="11" type="ORF">LSINAPIS_LOCUS15489</name>
</gene>
<dbReference type="AlphaFoldDB" id="A0A5E4RA27"/>
<evidence type="ECO:0000256" key="6">
    <source>
        <dbReference type="ARBA" id="ARBA00022835"/>
    </source>
</evidence>
<dbReference type="GO" id="GO:0071028">
    <property type="term" value="P:nuclear mRNA surveillance"/>
    <property type="evidence" value="ECO:0007669"/>
    <property type="project" value="TreeGrafter"/>
</dbReference>
<evidence type="ECO:0000259" key="10">
    <source>
        <dbReference type="Pfam" id="PF01138"/>
    </source>
</evidence>